<dbReference type="EMBL" id="CP036316">
    <property type="protein sequence ID" value="QDT66812.1"/>
    <property type="molecule type" value="Genomic_DNA"/>
</dbReference>
<evidence type="ECO:0000313" key="2">
    <source>
        <dbReference type="Proteomes" id="UP000319976"/>
    </source>
</evidence>
<reference evidence="1 2" key="1">
    <citation type="submission" date="2019-02" db="EMBL/GenBank/DDBJ databases">
        <title>Deep-cultivation of Planctomycetes and their phenomic and genomic characterization uncovers novel biology.</title>
        <authorList>
            <person name="Wiegand S."/>
            <person name="Jogler M."/>
            <person name="Boedeker C."/>
            <person name="Pinto D."/>
            <person name="Vollmers J."/>
            <person name="Rivas-Marin E."/>
            <person name="Kohn T."/>
            <person name="Peeters S.H."/>
            <person name="Heuer A."/>
            <person name="Rast P."/>
            <person name="Oberbeckmann S."/>
            <person name="Bunk B."/>
            <person name="Jeske O."/>
            <person name="Meyerdierks A."/>
            <person name="Storesund J.E."/>
            <person name="Kallscheuer N."/>
            <person name="Luecker S."/>
            <person name="Lage O.M."/>
            <person name="Pohl T."/>
            <person name="Merkel B.J."/>
            <person name="Hornburger P."/>
            <person name="Mueller R.-W."/>
            <person name="Bruemmer F."/>
            <person name="Labrenz M."/>
            <person name="Spormann A.M."/>
            <person name="Op den Camp H."/>
            <person name="Overmann J."/>
            <person name="Amann R."/>
            <person name="Jetten M.S.M."/>
            <person name="Mascher T."/>
            <person name="Medema M.H."/>
            <person name="Devos D.P."/>
            <person name="Kaster A.-K."/>
            <person name="Ovreas L."/>
            <person name="Rohde M."/>
            <person name="Galperin M.Y."/>
            <person name="Jogler C."/>
        </authorList>
    </citation>
    <scope>NUCLEOTIDE SEQUENCE [LARGE SCALE GENOMIC DNA]</scope>
    <source>
        <strain evidence="1 2">V22</strain>
    </source>
</reference>
<gene>
    <name evidence="1" type="ORF">V22_40830</name>
</gene>
<protein>
    <submittedName>
        <fullName evidence="1">Uncharacterized protein</fullName>
    </submittedName>
</protein>
<evidence type="ECO:0000313" key="1">
    <source>
        <dbReference type="EMBL" id="QDT66812.1"/>
    </source>
</evidence>
<organism evidence="1 2">
    <name type="scientific">Calycomorphotria hydatis</name>
    <dbReference type="NCBI Taxonomy" id="2528027"/>
    <lineage>
        <taxon>Bacteria</taxon>
        <taxon>Pseudomonadati</taxon>
        <taxon>Planctomycetota</taxon>
        <taxon>Planctomycetia</taxon>
        <taxon>Planctomycetales</taxon>
        <taxon>Planctomycetaceae</taxon>
        <taxon>Calycomorphotria</taxon>
    </lineage>
</organism>
<proteinExistence type="predicted"/>
<accession>A0A517TEL3</accession>
<dbReference type="Proteomes" id="UP000319976">
    <property type="component" value="Chromosome"/>
</dbReference>
<dbReference type="AlphaFoldDB" id="A0A517TEL3"/>
<name>A0A517TEL3_9PLAN</name>
<sequence length="137" mass="15539">MPVAQYLPHKVATSRTIDADKCARGGRSFQIQGCVLAWPLFAKTWKLFRISSGIFPNTYDYLWEFYFLQIQQPPGDSLYLCELLNRHVISIFSSKASSCGDGVSYAGAFYAFFKAIDQFAFHYVSNFIFPFGSFPSP</sequence>
<dbReference type="KEGG" id="chya:V22_40830"/>
<keyword evidence="2" id="KW-1185">Reference proteome</keyword>